<evidence type="ECO:0000259" key="2">
    <source>
        <dbReference type="SMART" id="SM00148"/>
    </source>
</evidence>
<organism evidence="3 4">
    <name type="scientific">Trichoderma parareesei</name>
    <name type="common">Filamentous fungus</name>
    <dbReference type="NCBI Taxonomy" id="858221"/>
    <lineage>
        <taxon>Eukaryota</taxon>
        <taxon>Fungi</taxon>
        <taxon>Dikarya</taxon>
        <taxon>Ascomycota</taxon>
        <taxon>Pezizomycotina</taxon>
        <taxon>Sordariomycetes</taxon>
        <taxon>Hypocreomycetidae</taxon>
        <taxon>Hypocreales</taxon>
        <taxon>Hypocreaceae</taxon>
        <taxon>Trichoderma</taxon>
    </lineage>
</organism>
<evidence type="ECO:0000256" key="1">
    <source>
        <dbReference type="SAM" id="MobiDB-lite"/>
    </source>
</evidence>
<comment type="caution">
    <text evidence="3">The sequence shown here is derived from an EMBL/GenBank/DDBJ whole genome shotgun (WGS) entry which is preliminary data.</text>
</comment>
<dbReference type="SUPFAM" id="SSF51695">
    <property type="entry name" value="PLC-like phosphodiesterases"/>
    <property type="match status" value="1"/>
</dbReference>
<dbReference type="Proteomes" id="UP000219286">
    <property type="component" value="Unassembled WGS sequence"/>
</dbReference>
<dbReference type="PANTHER" id="PTHR13593">
    <property type="match status" value="1"/>
</dbReference>
<feature type="domain" description="Phosphatidylinositol-specific phospholipase C X" evidence="2">
    <location>
        <begin position="165"/>
        <end position="313"/>
    </location>
</feature>
<dbReference type="InterPro" id="IPR051057">
    <property type="entry name" value="PI-PLC_domain"/>
</dbReference>
<dbReference type="AlphaFoldDB" id="A0A2H2ZMB6"/>
<dbReference type="PROSITE" id="PS50007">
    <property type="entry name" value="PIPLC_X_DOMAIN"/>
    <property type="match status" value="1"/>
</dbReference>
<dbReference type="EMBL" id="LFMI01000851">
    <property type="protein sequence ID" value="OTA08467.1"/>
    <property type="molecule type" value="Genomic_DNA"/>
</dbReference>
<proteinExistence type="predicted"/>
<dbReference type="SMART" id="SM00148">
    <property type="entry name" value="PLCXc"/>
    <property type="match status" value="1"/>
</dbReference>
<dbReference type="OrthoDB" id="1046782at2759"/>
<dbReference type="GO" id="GO:0008081">
    <property type="term" value="F:phosphoric diester hydrolase activity"/>
    <property type="evidence" value="ECO:0007669"/>
    <property type="project" value="InterPro"/>
</dbReference>
<accession>A0A2H2ZMB6</accession>
<protein>
    <submittedName>
        <fullName evidence="3">Phospholipase C</fullName>
    </submittedName>
</protein>
<evidence type="ECO:0000313" key="3">
    <source>
        <dbReference type="EMBL" id="OTA08467.1"/>
    </source>
</evidence>
<feature type="region of interest" description="Disordered" evidence="1">
    <location>
        <begin position="101"/>
        <end position="132"/>
    </location>
</feature>
<dbReference type="CDD" id="cd08586">
    <property type="entry name" value="PI-PLCc_BcPLC_like"/>
    <property type="match status" value="1"/>
</dbReference>
<reference evidence="3 4" key="1">
    <citation type="journal article" date="2015" name="Genome Announc.">
        <title>Genome sequence and annotation of Trichoderma parareesei, the ancestor of the cellulase producer Trichoderma reesei.</title>
        <authorList>
            <person name="Yang D."/>
            <person name="Pomraning K."/>
            <person name="Kopchinskiy A."/>
            <person name="Karimi Aghcheh R."/>
            <person name="Atanasova L."/>
            <person name="Chenthamara K."/>
            <person name="Baker S.E."/>
            <person name="Zhang R."/>
            <person name="Shen Q."/>
            <person name="Freitag M."/>
            <person name="Kubicek C.P."/>
            <person name="Druzhinina I.S."/>
        </authorList>
    </citation>
    <scope>NUCLEOTIDE SEQUENCE [LARGE SCALE GENOMIC DNA]</scope>
    <source>
        <strain evidence="3 4">CBS 125925</strain>
    </source>
</reference>
<gene>
    <name evidence="3" type="ORF">A9Z42_0001530</name>
</gene>
<feature type="compositionally biased region" description="Acidic residues" evidence="1">
    <location>
        <begin position="122"/>
        <end position="132"/>
    </location>
</feature>
<dbReference type="InterPro" id="IPR017946">
    <property type="entry name" value="PLC-like_Pdiesterase_TIM-brl"/>
</dbReference>
<dbReference type="PANTHER" id="PTHR13593:SF113">
    <property type="entry name" value="SI:DKEY-266F7.9"/>
    <property type="match status" value="1"/>
</dbReference>
<sequence>MADLTIRNLTITPLELVSVQRFQGEKVRTGNVVANVTGTITSFINATDFSAHRLLPRGDSHDARDVSVHLDPFRAVRTDVRAPDPAGREILRLTFRAGDRRYETDVPSPSRKSAVMKRIDGGDGDGDDDDSDDKTALDLTVVYVPTGAFLAIFSSAKLHAWMRQLDDAWPLPLLSIPGTHNSPTCHTALPSVRCQSVGIPEQLRNGVRFLDVRVSVSPDSDALPLVHSVFPVSLTGIKYFADMLADIYRFLDANPSETVLMSLKREGAGRGTDQHLSRHLKASYVDRRPDRWWTEPRIPSLGQARGRIVVVRRFALDDHVARESWDGRGWGIDAQHWPDNCEDGTCDGGHVRVQDFYDVTESKNIERKIDYSRGQLERAAEREFHVVGGAAAAAHHDESTTTTLPIFLNFLSGSNFFNATCWPERIAAKVNPAIVEYLCIRHGEDGKGPKQLKVGAGSTGIVVTDWVGANGDWDLIRCIVGWNARLQLP</sequence>
<dbReference type="InterPro" id="IPR000909">
    <property type="entry name" value="PLipase_C_PInositol-sp_X_dom"/>
</dbReference>
<dbReference type="Pfam" id="PF00388">
    <property type="entry name" value="PI-PLC-X"/>
    <property type="match status" value="1"/>
</dbReference>
<dbReference type="Gene3D" id="3.20.20.190">
    <property type="entry name" value="Phosphatidylinositol (PI) phosphodiesterase"/>
    <property type="match status" value="1"/>
</dbReference>
<dbReference type="GO" id="GO:0006629">
    <property type="term" value="P:lipid metabolic process"/>
    <property type="evidence" value="ECO:0007669"/>
    <property type="project" value="InterPro"/>
</dbReference>
<keyword evidence="4" id="KW-1185">Reference proteome</keyword>
<evidence type="ECO:0000313" key="4">
    <source>
        <dbReference type="Proteomes" id="UP000219286"/>
    </source>
</evidence>
<name>A0A2H2ZMB6_TRIPA</name>